<dbReference type="InterPro" id="IPR036676">
    <property type="entry name" value="PurM-like_C_sf"/>
</dbReference>
<dbReference type="InterPro" id="IPR010918">
    <property type="entry name" value="PurM-like_C_dom"/>
</dbReference>
<reference evidence="4 5" key="1">
    <citation type="submission" date="2020-02" db="EMBL/GenBank/DDBJ databases">
        <title>Bacillus aquiflavi sp. nov., isolated from yellow water of strong flavor Chinese baijiu in Yibin region of China.</title>
        <authorList>
            <person name="Xie J."/>
        </authorList>
    </citation>
    <scope>NUCLEOTIDE SEQUENCE [LARGE SCALE GENOMIC DNA]</scope>
    <source>
        <strain evidence="4 5">SA4</strain>
    </source>
</reference>
<comment type="miscellaneous">
    <text evidence="1">Reaction mechanism of ThiL seems to utilize a direct, inline transfer of the gamma-phosphate of ATP to TMP rather than a phosphorylated enzyme intermediate.</text>
</comment>
<dbReference type="Gene3D" id="3.90.650.10">
    <property type="entry name" value="PurM-like C-terminal domain"/>
    <property type="match status" value="1"/>
</dbReference>
<dbReference type="GO" id="GO:0009030">
    <property type="term" value="F:thiamine-phosphate kinase activity"/>
    <property type="evidence" value="ECO:0007669"/>
    <property type="project" value="UniProtKB-UniRule"/>
</dbReference>
<accession>A0A6M0QFD2</accession>
<dbReference type="CDD" id="cd02194">
    <property type="entry name" value="ThiL"/>
    <property type="match status" value="1"/>
</dbReference>
<gene>
    <name evidence="1 4" type="primary">thiL</name>
    <name evidence="4" type="ORF">G4D63_20560</name>
</gene>
<feature type="binding site" evidence="1">
    <location>
        <position position="262"/>
    </location>
    <ligand>
        <name>substrate</name>
    </ligand>
</feature>
<comment type="pathway">
    <text evidence="1">Cofactor biosynthesis; thiamine diphosphate biosynthesis; thiamine diphosphate from thiamine phosphate: step 1/1.</text>
</comment>
<dbReference type="HAMAP" id="MF_02128">
    <property type="entry name" value="TMP_kinase"/>
    <property type="match status" value="1"/>
</dbReference>
<dbReference type="SUPFAM" id="SSF56042">
    <property type="entry name" value="PurM C-terminal domain-like"/>
    <property type="match status" value="1"/>
</dbReference>
<dbReference type="Pfam" id="PF00586">
    <property type="entry name" value="AIRS"/>
    <property type="match status" value="1"/>
</dbReference>
<keyword evidence="1" id="KW-0067">ATP-binding</keyword>
<feature type="binding site" evidence="1">
    <location>
        <position position="76"/>
    </location>
    <ligand>
        <name>Mg(2+)</name>
        <dbReference type="ChEBI" id="CHEBI:18420"/>
        <label>2</label>
    </ligand>
</feature>
<feature type="binding site" evidence="1">
    <location>
        <position position="47"/>
    </location>
    <ligand>
        <name>Mg(2+)</name>
        <dbReference type="ChEBI" id="CHEBI:18420"/>
        <label>1</label>
    </ligand>
</feature>
<keyword evidence="1" id="KW-0547">Nucleotide-binding</keyword>
<feature type="binding site" evidence="1">
    <location>
        <position position="30"/>
    </location>
    <ligand>
        <name>Mg(2+)</name>
        <dbReference type="ChEBI" id="CHEBI:18420"/>
        <label>3</label>
    </ligand>
</feature>
<keyword evidence="1 4" id="KW-0418">Kinase</keyword>
<feature type="binding site" evidence="1">
    <location>
        <position position="215"/>
    </location>
    <ligand>
        <name>Mg(2+)</name>
        <dbReference type="ChEBI" id="CHEBI:18420"/>
        <label>5</label>
    </ligand>
</feature>
<dbReference type="GO" id="GO:0005524">
    <property type="term" value="F:ATP binding"/>
    <property type="evidence" value="ECO:0007669"/>
    <property type="project" value="UniProtKB-UniRule"/>
</dbReference>
<comment type="caution">
    <text evidence="1">Lacks conserved residue(s) required for the propagation of feature annotation.</text>
</comment>
<keyword evidence="1 4" id="KW-0808">Transferase</keyword>
<comment type="catalytic activity">
    <reaction evidence="1">
        <text>thiamine phosphate + ATP = thiamine diphosphate + ADP</text>
        <dbReference type="Rhea" id="RHEA:15913"/>
        <dbReference type="ChEBI" id="CHEBI:30616"/>
        <dbReference type="ChEBI" id="CHEBI:37575"/>
        <dbReference type="ChEBI" id="CHEBI:58937"/>
        <dbReference type="ChEBI" id="CHEBI:456216"/>
        <dbReference type="EC" id="2.7.4.16"/>
    </reaction>
</comment>
<dbReference type="EC" id="2.7.4.16" evidence="1"/>
<dbReference type="GO" id="GO:0009228">
    <property type="term" value="P:thiamine biosynthetic process"/>
    <property type="evidence" value="ECO:0007669"/>
    <property type="project" value="UniProtKB-KW"/>
</dbReference>
<dbReference type="UniPathway" id="UPA00060">
    <property type="reaction ID" value="UER00142"/>
</dbReference>
<feature type="binding site" evidence="1">
    <location>
        <begin position="123"/>
        <end position="124"/>
    </location>
    <ligand>
        <name>ATP</name>
        <dbReference type="ChEBI" id="CHEBI:30616"/>
    </ligand>
</feature>
<feature type="binding site" evidence="1">
    <location>
        <position position="46"/>
    </location>
    <ligand>
        <name>Mg(2+)</name>
        <dbReference type="ChEBI" id="CHEBI:18420"/>
        <label>1</label>
    </ligand>
</feature>
<dbReference type="EMBL" id="JAAIWM010000013">
    <property type="protein sequence ID" value="NEY74098.1"/>
    <property type="molecule type" value="Genomic_DNA"/>
</dbReference>
<evidence type="ECO:0000313" key="4">
    <source>
        <dbReference type="EMBL" id="NEY74098.1"/>
    </source>
</evidence>
<organism evidence="4 5">
    <name type="scientific">Bacillus mesophilus</name>
    <dbReference type="NCBI Taxonomy" id="1808955"/>
    <lineage>
        <taxon>Bacteria</taxon>
        <taxon>Bacillati</taxon>
        <taxon>Bacillota</taxon>
        <taxon>Bacilli</taxon>
        <taxon>Bacillales</taxon>
        <taxon>Bacillaceae</taxon>
        <taxon>Bacillus</taxon>
    </lineage>
</organism>
<dbReference type="Proteomes" id="UP000481043">
    <property type="component" value="Unassembled WGS sequence"/>
</dbReference>
<dbReference type="PANTHER" id="PTHR30270">
    <property type="entry name" value="THIAMINE-MONOPHOSPHATE KINASE"/>
    <property type="match status" value="1"/>
</dbReference>
<feature type="binding site" evidence="1">
    <location>
        <position position="106"/>
    </location>
    <ligand>
        <name>ATP</name>
        <dbReference type="ChEBI" id="CHEBI:30616"/>
    </ligand>
</feature>
<dbReference type="InterPro" id="IPR036921">
    <property type="entry name" value="PurM-like_N_sf"/>
</dbReference>
<feature type="binding site" evidence="1">
    <location>
        <position position="76"/>
    </location>
    <ligand>
        <name>Mg(2+)</name>
        <dbReference type="ChEBI" id="CHEBI:18420"/>
        <label>4</label>
    </ligand>
</feature>
<feature type="binding site" evidence="1">
    <location>
        <position position="30"/>
    </location>
    <ligand>
        <name>Mg(2+)</name>
        <dbReference type="ChEBI" id="CHEBI:18420"/>
        <label>4</label>
    </ligand>
</feature>
<dbReference type="AlphaFoldDB" id="A0A6M0QFD2"/>
<feature type="binding site" evidence="1">
    <location>
        <position position="76"/>
    </location>
    <ligand>
        <name>Mg(2+)</name>
        <dbReference type="ChEBI" id="CHEBI:18420"/>
        <label>3</label>
    </ligand>
</feature>
<dbReference type="RefSeq" id="WP_163181960.1">
    <property type="nucleotide sequence ID" value="NZ_JAAIWM010000013.1"/>
</dbReference>
<protein>
    <recommendedName>
        <fullName evidence="1">Thiamine-monophosphate kinase</fullName>
        <shortName evidence="1">TMP kinase</shortName>
        <shortName evidence="1">Thiamine-phosphate kinase</shortName>
        <ecNumber evidence="1">2.7.4.16</ecNumber>
    </recommendedName>
</protein>
<evidence type="ECO:0000259" key="3">
    <source>
        <dbReference type="Pfam" id="PF02769"/>
    </source>
</evidence>
<dbReference type="InterPro" id="IPR016188">
    <property type="entry name" value="PurM-like_N"/>
</dbReference>
<dbReference type="PIRSF" id="PIRSF005303">
    <property type="entry name" value="Thiam_monoph_kin"/>
    <property type="match status" value="1"/>
</dbReference>
<dbReference type="SUPFAM" id="SSF55326">
    <property type="entry name" value="PurM N-terminal domain-like"/>
    <property type="match status" value="1"/>
</dbReference>
<keyword evidence="1" id="KW-0460">Magnesium</keyword>
<dbReference type="GO" id="GO:0009229">
    <property type="term" value="P:thiamine diphosphate biosynthetic process"/>
    <property type="evidence" value="ECO:0007669"/>
    <property type="project" value="UniProtKB-UniRule"/>
</dbReference>
<comment type="function">
    <text evidence="1">Catalyzes the ATP-dependent phosphorylation of thiamine-monophosphate (TMP) to form thiamine-pyrophosphate (TPP), the active form of vitamin B1.</text>
</comment>
<comment type="caution">
    <text evidence="4">The sequence shown here is derived from an EMBL/GenBank/DDBJ whole genome shotgun (WGS) entry which is preliminary data.</text>
</comment>
<feature type="binding site" evidence="1">
    <location>
        <position position="124"/>
    </location>
    <ligand>
        <name>Mg(2+)</name>
        <dbReference type="ChEBI" id="CHEBI:18420"/>
        <label>1</label>
    </ligand>
</feature>
<feature type="binding site" evidence="1">
    <location>
        <position position="47"/>
    </location>
    <ligand>
        <name>Mg(2+)</name>
        <dbReference type="ChEBI" id="CHEBI:18420"/>
        <label>2</label>
    </ligand>
</feature>
<feature type="binding site" evidence="1">
    <location>
        <position position="54"/>
    </location>
    <ligand>
        <name>substrate</name>
    </ligand>
</feature>
<dbReference type="NCBIfam" id="TIGR01379">
    <property type="entry name" value="thiL"/>
    <property type="match status" value="1"/>
</dbReference>
<evidence type="ECO:0000256" key="1">
    <source>
        <dbReference type="HAMAP-Rule" id="MF_02128"/>
    </source>
</evidence>
<keyword evidence="1" id="KW-0479">Metal-binding</keyword>
<keyword evidence="1" id="KW-0784">Thiamine biosynthesis</keyword>
<dbReference type="GO" id="GO:0000287">
    <property type="term" value="F:magnesium ion binding"/>
    <property type="evidence" value="ECO:0007669"/>
    <property type="project" value="UniProtKB-UniRule"/>
</dbReference>
<feature type="binding site" evidence="1">
    <location>
        <position position="150"/>
    </location>
    <ligand>
        <name>ATP</name>
        <dbReference type="ChEBI" id="CHEBI:30616"/>
    </ligand>
</feature>
<feature type="binding site" evidence="1">
    <location>
        <position position="214"/>
    </location>
    <ligand>
        <name>ATP</name>
        <dbReference type="ChEBI" id="CHEBI:30616"/>
    </ligand>
</feature>
<name>A0A6M0QFD2_9BACI</name>
<dbReference type="Pfam" id="PF02769">
    <property type="entry name" value="AIRS_C"/>
    <property type="match status" value="1"/>
</dbReference>
<feature type="binding site" evidence="1">
    <location>
        <position position="212"/>
    </location>
    <ligand>
        <name>Mg(2+)</name>
        <dbReference type="ChEBI" id="CHEBI:18420"/>
        <label>3</label>
    </ligand>
</feature>
<feature type="binding site" evidence="1">
    <location>
        <position position="318"/>
    </location>
    <ligand>
        <name>substrate</name>
    </ligand>
</feature>
<dbReference type="PANTHER" id="PTHR30270:SF0">
    <property type="entry name" value="THIAMINE-MONOPHOSPHATE KINASE"/>
    <property type="match status" value="1"/>
</dbReference>
<evidence type="ECO:0000313" key="5">
    <source>
        <dbReference type="Proteomes" id="UP000481043"/>
    </source>
</evidence>
<feature type="domain" description="PurM-like C-terminal" evidence="3">
    <location>
        <begin position="155"/>
        <end position="299"/>
    </location>
</feature>
<sequence length="329" mass="35799">MSIHDEFEFIKQITPKHQLNSDVIVGIGDDAAIIRPYTGKDVIACTDTMVEEVHFSRITMSPFHIGYKALAANISDVAAMGGTPKFYLVSLVVPTSWSEEELVEIYKGMEELAQQYQMVLIGGDTVSTSGPLVVNVMVMGSILQDKSLKRSDALPGDLVFLTGTVGDSAAGLHILLNEKDSNEYLVKRHQLPTPQGQAGILLSNLGRVALNDISDGVASEAIEIAEASQVDIELDASLIPLSAEILTFGHEQAINWALYGGEDYELIGTISSEKWSELERVFAQDDIKITKIGKVIRGSGNVSLKSGDSVKQLKKQGYNHFKHGDHNEN</sequence>
<feature type="domain" description="PurM-like N-terminal" evidence="2">
    <location>
        <begin position="28"/>
        <end position="141"/>
    </location>
</feature>
<comment type="similarity">
    <text evidence="1">Belongs to the thiamine-monophosphate kinase family.</text>
</comment>
<evidence type="ECO:0000259" key="2">
    <source>
        <dbReference type="Pfam" id="PF00586"/>
    </source>
</evidence>
<proteinExistence type="inferred from homology"/>
<keyword evidence="5" id="KW-1185">Reference proteome</keyword>
<dbReference type="Gene3D" id="3.30.1330.10">
    <property type="entry name" value="PurM-like, N-terminal domain"/>
    <property type="match status" value="1"/>
</dbReference>
<dbReference type="InterPro" id="IPR006283">
    <property type="entry name" value="ThiL-like"/>
</dbReference>